<reference evidence="4" key="4">
    <citation type="submission" date="2019-01" db="EMBL/GenBank/DDBJ databases">
        <authorList>
            <consortium name="NCBI Pathogen Detection Project"/>
        </authorList>
    </citation>
    <scope>NUCLEOTIDE SEQUENCE</scope>
    <source>
        <strain evidence="10">2011-60-876-1</strain>
        <strain evidence="9">373DRC</strain>
        <strain evidence="6">D14916</strain>
        <strain evidence="7">I32</strain>
        <strain evidence="4">S05012-15</strain>
        <strain evidence="5">S05117-15</strain>
        <strain evidence="8">Typhimurium</strain>
    </source>
</reference>
<evidence type="ECO:0000313" key="10">
    <source>
        <dbReference type="EMBL" id="HAF0254045.1"/>
    </source>
</evidence>
<evidence type="ECO:0000313" key="4">
    <source>
        <dbReference type="EMBL" id="HAC9687816.1"/>
    </source>
</evidence>
<dbReference type="EMBL" id="KP899804">
    <property type="protein sequence ID" value="AKJ19963.1"/>
    <property type="molecule type" value="Genomic_DNA"/>
</dbReference>
<geneLocation type="plasmid" evidence="1">
    <name>pF8475</name>
</geneLocation>
<name>A0A0G3B1F6_SALTM</name>
<evidence type="ECO:0000313" key="3">
    <source>
        <dbReference type="EMBL" id="AKJ20338.1"/>
    </source>
</evidence>
<evidence type="ECO:0000313" key="1">
    <source>
        <dbReference type="EMBL" id="AKJ19963.1"/>
    </source>
</evidence>
<dbReference type="EMBL" id="DAANFV010000017">
    <property type="protein sequence ID" value="HAC9687816.1"/>
    <property type="molecule type" value="Genomic_DNA"/>
</dbReference>
<reference evidence="4" key="2">
    <citation type="journal article" date="2018" name="Genome Biol.">
        <title>SKESA: strategic k-mer extension for scrupulous assemblies.</title>
        <authorList>
            <person name="Souvorov A."/>
            <person name="Agarwala R."/>
            <person name="Lipman D.J."/>
        </authorList>
    </citation>
    <scope>NUCLEOTIDE SEQUENCE</scope>
    <source>
        <strain evidence="10">2011-60-876-1</strain>
        <strain evidence="9">373DRC</strain>
        <strain evidence="6">D14916</strain>
        <strain evidence="7">I32</strain>
        <strain evidence="4">S05012-15</strain>
        <strain evidence="5">S05117-15</strain>
        <strain evidence="8">Typhimurium</strain>
    </source>
</reference>
<dbReference type="EMBL" id="KP899806">
    <property type="protein sequence ID" value="AKJ20338.1"/>
    <property type="molecule type" value="Genomic_DNA"/>
</dbReference>
<accession>A0A0G3B1F6</accession>
<gene>
    <name evidence="11" type="ORF">AU613_17145</name>
    <name evidence="5" type="ORF">G0K70_21900</name>
    <name evidence="4" type="ORF">G0K78_19800</name>
    <name evidence="6" type="ORF">G0L07_13250</name>
    <name evidence="7" type="ORF">G0L24_19135</name>
    <name evidence="8" type="ORF">G1O83_23345</name>
    <name evidence="10" type="ORF">G9C49_004055</name>
    <name evidence="9" type="ORF">GTH89_14725</name>
</gene>
<dbReference type="EMBL" id="DAANHM010000034">
    <property type="protein sequence ID" value="HAC9896145.1"/>
    <property type="molecule type" value="Genomic_DNA"/>
</dbReference>
<dbReference type="AlphaFoldDB" id="A0A0G3B1F6"/>
<sequence>MDKYFDRSGMAIDNAKIKCIDSVKGTGEYIYRVTCNKCNGRGERNHFYKSRCIACNATGYSLVTTRTCYTLTALYRIYPEAARKISAAQAAERQRAVQSKTSAFNLWCQNHQELVDAITQQDGENSFLNSLKSTLSRKFPLSDKQLTVAARILGM</sequence>
<dbReference type="EMBL" id="DAATUV010000016">
    <property type="protein sequence ID" value="HAF0196963.1"/>
    <property type="molecule type" value="Genomic_DNA"/>
</dbReference>
<dbReference type="PATRIC" id="fig|28901.787.peg.5093"/>
<dbReference type="InterPro" id="IPR036410">
    <property type="entry name" value="HSP_DnaJ_Cys-rich_dom_sf"/>
</dbReference>
<protein>
    <submittedName>
        <fullName evidence="1">Uncharacterized protein</fullName>
    </submittedName>
</protein>
<evidence type="ECO:0000313" key="11">
    <source>
        <dbReference type="EMBL" id="MIT50586.1"/>
    </source>
</evidence>
<accession>A0A6C8YUT1</accession>
<evidence type="ECO:0000313" key="5">
    <source>
        <dbReference type="EMBL" id="HAC9693263.1"/>
    </source>
</evidence>
<dbReference type="EMBL" id="DAANGX010000042">
    <property type="protein sequence ID" value="HAC9822731.1"/>
    <property type="molecule type" value="Genomic_DNA"/>
</dbReference>
<reference evidence="1" key="1">
    <citation type="submission" date="2015-03" db="EMBL/GenBank/DDBJ databases">
        <title>Complete genome sequences of four Salmonella Typhimurium IncHI1 plasmids and their characteristics.</title>
        <authorList>
            <person name="Kubasova T."/>
            <person name="Matiasovicova J."/>
            <person name="Cejkova D."/>
            <person name="Sekelova Z."/>
            <person name="Polansky O."/>
            <person name="Medvecky M."/>
            <person name="Rychlik I."/>
            <person name="Juricova H."/>
        </authorList>
    </citation>
    <scope>NUCLEOTIDE SEQUENCE</scope>
    <source>
        <strain evidence="2">109/9</strain>
        <strain evidence="3">B71</strain>
        <strain evidence="1">F8475</strain>
        <plasmid evidence="2">p109/9</plasmid>
        <plasmid evidence="3">pB71</plasmid>
        <plasmid evidence="1">pF8475</plasmid>
    </source>
</reference>
<dbReference type="RefSeq" id="WP_000362161.1">
    <property type="nucleotide sequence ID" value="NZ_CBDFRU010000031.1"/>
</dbReference>
<keyword evidence="1" id="KW-0614">Plasmid</keyword>
<dbReference type="EMBL" id="KP899805">
    <property type="protein sequence ID" value="AKJ20160.1"/>
    <property type="molecule type" value="Genomic_DNA"/>
</dbReference>
<reference evidence="11" key="3">
    <citation type="submission" date="2018-08" db="EMBL/GenBank/DDBJ databases">
        <authorList>
            <person name="Ashton P.M."/>
            <person name="Dallman T."/>
            <person name="Nair S."/>
            <person name="De Pinna E."/>
            <person name="Peters T."/>
            <person name="Grant K."/>
        </authorList>
    </citation>
    <scope>NUCLEOTIDE SEQUENCE [LARGE SCALE GENOMIC DNA]</scope>
    <source>
        <strain evidence="11">29290</strain>
    </source>
</reference>
<organism evidence="1">
    <name type="scientific">Salmonella typhimurium</name>
    <dbReference type="NCBI Taxonomy" id="90371"/>
    <lineage>
        <taxon>Bacteria</taxon>
        <taxon>Pseudomonadati</taxon>
        <taxon>Pseudomonadota</taxon>
        <taxon>Gammaproteobacteria</taxon>
        <taxon>Enterobacterales</taxon>
        <taxon>Enterobacteriaceae</taxon>
        <taxon>Salmonella</taxon>
    </lineage>
</organism>
<dbReference type="EMBL" id="DAATVE010000030">
    <property type="protein sequence ID" value="HAF0254045.1"/>
    <property type="molecule type" value="Genomic_DNA"/>
</dbReference>
<geneLocation type="plasmid" evidence="2">
    <name>p109/9</name>
</geneLocation>
<dbReference type="EMBL" id="DAANFW010000028">
    <property type="protein sequence ID" value="HAC9693263.1"/>
    <property type="molecule type" value="Genomic_DNA"/>
</dbReference>
<evidence type="ECO:0000313" key="7">
    <source>
        <dbReference type="EMBL" id="HAC9896145.1"/>
    </source>
</evidence>
<dbReference type="SUPFAM" id="SSF57938">
    <property type="entry name" value="DnaJ/Hsp40 cysteine-rich domain"/>
    <property type="match status" value="1"/>
</dbReference>
<evidence type="ECO:0000313" key="8">
    <source>
        <dbReference type="EMBL" id="HAD3314345.1"/>
    </source>
</evidence>
<geneLocation type="plasmid" evidence="3">
    <name>pB71</name>
</geneLocation>
<evidence type="ECO:0000313" key="2">
    <source>
        <dbReference type="EMBL" id="AKJ20160.1"/>
    </source>
</evidence>
<dbReference type="EMBL" id="RSUA01000035">
    <property type="protein sequence ID" value="MIT50586.1"/>
    <property type="molecule type" value="Genomic_DNA"/>
</dbReference>
<dbReference type="EMBL" id="DAAOJG010000029">
    <property type="protein sequence ID" value="HAD3314345.1"/>
    <property type="molecule type" value="Genomic_DNA"/>
</dbReference>
<evidence type="ECO:0000313" key="9">
    <source>
        <dbReference type="EMBL" id="HAF0196963.1"/>
    </source>
</evidence>
<dbReference type="Proteomes" id="UP000885258">
    <property type="component" value="Unassembled WGS sequence"/>
</dbReference>
<evidence type="ECO:0000313" key="6">
    <source>
        <dbReference type="EMBL" id="HAC9822731.1"/>
    </source>
</evidence>
<proteinExistence type="predicted"/>